<evidence type="ECO:0000313" key="6">
    <source>
        <dbReference type="Proteomes" id="UP000694580"/>
    </source>
</evidence>
<comment type="similarity">
    <text evidence="1">Belongs to the beta/gamma-crystallin family.</text>
</comment>
<keyword evidence="3" id="KW-0472">Membrane</keyword>
<proteinExistence type="inferred from homology"/>
<dbReference type="Proteomes" id="UP000694580">
    <property type="component" value="Chromosome 14"/>
</dbReference>
<evidence type="ECO:0000259" key="4">
    <source>
        <dbReference type="PROSITE" id="PS50915"/>
    </source>
</evidence>
<dbReference type="SUPFAM" id="SSF50370">
    <property type="entry name" value="Ricin B-like lectins"/>
    <property type="match status" value="1"/>
</dbReference>
<dbReference type="GO" id="GO:0005212">
    <property type="term" value="F:structural constituent of eye lens"/>
    <property type="evidence" value="ECO:0007669"/>
    <property type="project" value="TreeGrafter"/>
</dbReference>
<dbReference type="InterPro" id="IPR050252">
    <property type="entry name" value="Beta/Gamma-Crystallin"/>
</dbReference>
<protein>
    <recommendedName>
        <fullName evidence="4">Beta/gamma crystallin 'Greek key' domain-containing protein</fullName>
    </recommendedName>
</protein>
<dbReference type="InterPro" id="IPR001064">
    <property type="entry name" value="Beta/gamma_crystallin"/>
</dbReference>
<accession>A0AAY4CD68</accession>
<reference evidence="5" key="3">
    <citation type="submission" date="2025-09" db="UniProtKB">
        <authorList>
            <consortium name="Ensembl"/>
        </authorList>
    </citation>
    <scope>IDENTIFICATION</scope>
</reference>
<feature type="domain" description="Beta/gamma crystallin 'Greek key'" evidence="4">
    <location>
        <begin position="334"/>
        <end position="376"/>
    </location>
</feature>
<dbReference type="Gene3D" id="2.60.20.10">
    <property type="entry name" value="Crystallins"/>
    <property type="match status" value="5"/>
</dbReference>
<evidence type="ECO:0000256" key="2">
    <source>
        <dbReference type="ARBA" id="ARBA00022737"/>
    </source>
</evidence>
<evidence type="ECO:0000256" key="1">
    <source>
        <dbReference type="ARBA" id="ARBA00009646"/>
    </source>
</evidence>
<feature type="domain" description="Beta/gamma crystallin 'Greek key'" evidence="4">
    <location>
        <begin position="39"/>
        <end position="87"/>
    </location>
</feature>
<dbReference type="PROSITE" id="PS50231">
    <property type="entry name" value="RICIN_B_LECTIN"/>
    <property type="match status" value="1"/>
</dbReference>
<dbReference type="SMART" id="SM00247">
    <property type="entry name" value="XTALbg"/>
    <property type="match status" value="4"/>
</dbReference>
<dbReference type="GeneTree" id="ENSGT00940000155695"/>
<evidence type="ECO:0000256" key="3">
    <source>
        <dbReference type="SAM" id="Phobius"/>
    </source>
</evidence>
<feature type="transmembrane region" description="Helical" evidence="3">
    <location>
        <begin position="402"/>
        <end position="425"/>
    </location>
</feature>
<reference evidence="5 6" key="1">
    <citation type="submission" date="2020-06" db="EMBL/GenBank/DDBJ databases">
        <authorList>
            <consortium name="Wellcome Sanger Institute Data Sharing"/>
        </authorList>
    </citation>
    <scope>NUCLEOTIDE SEQUENCE [LARGE SCALE GENOMIC DNA]</scope>
</reference>
<dbReference type="PANTHER" id="PTHR11818:SF2">
    <property type="entry name" value="BETA_GAMMA CRYSTALLIN DOMAIN-CONTAINING PROTEIN 1"/>
    <property type="match status" value="1"/>
</dbReference>
<dbReference type="InterPro" id="IPR035992">
    <property type="entry name" value="Ricin_B-like_lectins"/>
</dbReference>
<dbReference type="GO" id="GO:0002088">
    <property type="term" value="P:lens development in camera-type eye"/>
    <property type="evidence" value="ECO:0007669"/>
    <property type="project" value="TreeGrafter"/>
</dbReference>
<dbReference type="Gene3D" id="2.80.10.50">
    <property type="match status" value="1"/>
</dbReference>
<dbReference type="SUPFAM" id="SSF49695">
    <property type="entry name" value="gamma-Crystallin-like"/>
    <property type="match status" value="3"/>
</dbReference>
<keyword evidence="3" id="KW-0812">Transmembrane</keyword>
<keyword evidence="2" id="KW-0677">Repeat</keyword>
<evidence type="ECO:0000313" key="5">
    <source>
        <dbReference type="Ensembl" id="ENSDCDP00010030546.1"/>
    </source>
</evidence>
<dbReference type="AlphaFoldDB" id="A0AAY4CD68"/>
<dbReference type="PROSITE" id="PS50915">
    <property type="entry name" value="CRYSTALLIN_BETA_GAMMA"/>
    <property type="match status" value="5"/>
</dbReference>
<dbReference type="GO" id="GO:0007601">
    <property type="term" value="P:visual perception"/>
    <property type="evidence" value="ECO:0007669"/>
    <property type="project" value="TreeGrafter"/>
</dbReference>
<feature type="domain" description="Beta/gamma crystallin 'Greek key'" evidence="4">
    <location>
        <begin position="243"/>
        <end position="285"/>
    </location>
</feature>
<dbReference type="PRINTS" id="PR01367">
    <property type="entry name" value="BGCRYSTALLIN"/>
</dbReference>
<name>A0AAY4CD68_9TELE</name>
<dbReference type="Pfam" id="PF00030">
    <property type="entry name" value="Crystall"/>
    <property type="match status" value="4"/>
</dbReference>
<organism evidence="5 6">
    <name type="scientific">Denticeps clupeoides</name>
    <name type="common">denticle herring</name>
    <dbReference type="NCBI Taxonomy" id="299321"/>
    <lineage>
        <taxon>Eukaryota</taxon>
        <taxon>Metazoa</taxon>
        <taxon>Chordata</taxon>
        <taxon>Craniata</taxon>
        <taxon>Vertebrata</taxon>
        <taxon>Euteleostomi</taxon>
        <taxon>Actinopterygii</taxon>
        <taxon>Neopterygii</taxon>
        <taxon>Teleostei</taxon>
        <taxon>Clupei</taxon>
        <taxon>Clupeiformes</taxon>
        <taxon>Denticipitoidei</taxon>
        <taxon>Denticipitidae</taxon>
        <taxon>Denticeps</taxon>
    </lineage>
</organism>
<keyword evidence="6" id="KW-1185">Reference proteome</keyword>
<keyword evidence="3" id="KW-1133">Transmembrane helix</keyword>
<dbReference type="Ensembl" id="ENSDCDT00010037923.1">
    <property type="protein sequence ID" value="ENSDCDP00010030546.1"/>
    <property type="gene ID" value="ENSDCDG00010019539.1"/>
</dbReference>
<feature type="domain" description="Beta/gamma crystallin 'Greek key'" evidence="4">
    <location>
        <begin position="134"/>
        <end position="176"/>
    </location>
</feature>
<feature type="domain" description="Beta/gamma crystallin 'Greek key'" evidence="4">
    <location>
        <begin position="1"/>
        <end position="38"/>
    </location>
</feature>
<sequence>MLLFEHVQFGGRAYELFRDVYDATSFTLSGEFSARVVRGCWILYEKPGFEGRSLALEEGNIELANVWEADEAIPTSPMVIGSIRLAVSDYSPPLIALFTEPCGHGTHTQYHCETPELCMYGIPQNTGSIKVHSGVWLVYSEPMFQGLLAVLETGEYPTPDTWGFPSPAVGSVRPLCMGPLKVENPAETKALLYEQPGLQGPCVEIQGEVFDVRNGHTESTPSAHSHTDTRPLRTVGSMKILSGLWVGYEEVGFEGRQFVLEEGEYLDWTDWGGVSKQLLSVRPVLADFTSPRMKLFSAVDFGDVGASVDLLEAVVDTQNTGYGLTTNSIRVFSGVWVAFEKAGFSGQLYVLEKGLYEEPEDWGAENSNIGSTMPVVQVRTCCQNPTSAEKDGFLTNVPLAKWFLFLTLFLTFIHFVFNIHSFHWVNFRGSQTLLKPGEVSDWPKVSGWQQIGSLRPLMQRQVHFFLRNQESGLLLSVTGSWDDIKLLRVQAVAETGGLDQVWSYQNGHLLCKVRACVCVLVHAVFLLLGQVNLPHQVWSLTSEGFIRSNANPDLVLDIKGGQQYDRTHIILNTHHPSRQSQRWTVEIL</sequence>
<dbReference type="InterPro" id="IPR011024">
    <property type="entry name" value="G_crystallin-like"/>
</dbReference>
<reference evidence="5" key="2">
    <citation type="submission" date="2025-08" db="UniProtKB">
        <authorList>
            <consortium name="Ensembl"/>
        </authorList>
    </citation>
    <scope>IDENTIFICATION</scope>
</reference>
<dbReference type="PANTHER" id="PTHR11818">
    <property type="entry name" value="BETA/GAMMA CRYSTALLIN"/>
    <property type="match status" value="1"/>
</dbReference>